<comment type="similarity">
    <text evidence="1">Belongs to the THADA family.</text>
</comment>
<keyword evidence="7" id="KW-1185">Reference proteome</keyword>
<dbReference type="Pfam" id="PF25151">
    <property type="entry name" value="TPR_Trm732_C"/>
    <property type="match status" value="1"/>
</dbReference>
<accession>A0A8J8WAU6</accession>
<sequence length="1656" mass="184345">MQSENSRAESRAAPIKLDDVAQEVQFLPEKTLQDLAKGQLVKLALTCEDRPKVDRVWQSLILTVSTPSLSTLHSAAACNAVSAFLDAAATSKIEETRKLALSPETWLAVFEVFMSRYEDAKPKPLKQLFGSLVTLLGKHIHGADEQLIVKAIVDSVVPSIVLGEPKSRLKASVVCFELCIRKGSLSSTAFIGLLREWLDANKERWVYVFGKSKEAVFSVRALDTSTEVSEELAAKVFVLGLLTQTNSRELSGACGNVLGAFLQKMKAESPKKIVSAIWLAPVRYMMLHVADNLEAMSTQILQPVFSADPAGFMAFVNTLPLQSVLKGNMTDAEDKEYLLLFAVLQIGKKTNLVHEDYDGSKQSDIKSDSSPRLVLRSDKLGKFLLHREPNIRIAALSLLVTAFSTIKPFTTLAIDSILRGLPSMHADSDSYSRGEIMSLTRKLIVRVKSGILISVPDQGYDSSALANPNIPAGFVKSDEEVTKFLKRYVDFLMGDLVVTASYPRHISALKGLKLLLESNLDPRTNIPPAKSEVESRWKSHLEVFKPQLLRLLVDLLLDPFEEVRHTALLLLNYFPREILMNGFEAQGISGSSPAMRVAHALSRAELTASNTSRADHADTVARLYHIIFCAALPSHTLLSSEMWWSSKVSVVNHILSKLEERLSSSKGLFSATLREAPLHGYMSGLRYIISMPNFHNLLLDGPTTESWRSIHDRILFICNRVWEEVKPILCIDSPEGHTDDPAEDLAVGPKDILSYSWRALRESSLLLHATLLNTTYGPSGKDGLQLADFENIGRASFIQLAELRHRGAFSTVSQTFATCCERSTRSSDLKIQELPRGWYQDARKTIFGSASKLTRRSAGLPALMTGILCSLHRTPFFADAMEDLRQISRLPVEYNKEEQYLELPQVHAMNCLKDIFTNTKLGPFTEPFIMPGLTLSAESLGSPIWALRNSGLMLFRALLTRMCRMVPGAVAGFGGTSGSEPGSKISFPKYAGLFELLAALLASSDGTTAQDGTDIITERIFPALELIGEKVPSVGDGYDIQLRQLVLVHFKSPVWGIREHAARVYASLLTRENIVEDVKDLVNSLDDDASENLLHGTALCVRYCARRFSASTNAYWNSNLGDLLRAMRLVLCKIFTAARSPAVATCLIQTMNDIIARGIAAQTEDRLVIFILEISEEHDIDDILSHHFDARQPGWNLVSRTRASALLRRALAWFILLRILISRSWTEIPAFFTSVSQFDVDVSCWILQQLPELTDGNDRYTRPFSGLYCAVILGDYSSEEKSLASVNLAIIVEKLLATSERELYALHLPCDQLLSHFRPELDIQQWNRLSTDSEIRLTGCLLAIRAQWPPDNSSLNVLLVLRRWILKLRHALSEETEFTTRHAAAVSVQSFSRFLRDRIHEPRTDEVLLDVYLVLYDLLNDDDEELRDIAASTASRIFSGSSISPSAALALGPLNASETLSHFLTDHYSDSMYFARRILKYLTGQEPRISGSDMQHRLTSVSVLMAQYRQESNVLFVEEKQNLFIDEVREVDLWCPVLLQLKRNACPHTQTRHVATWASEGLEYLIEAIKHDNEMDGLLGWTSKPEAFALIVRVISIASALSSNDFRAPKALGAFPVILQQQLQSLLDVGRNVSLHENLLCRIQGALGKLSEGGQQ</sequence>
<dbReference type="PANTHER" id="PTHR14387:SF0">
    <property type="entry name" value="DUF2428 DOMAIN-CONTAINING PROTEIN"/>
    <property type="match status" value="1"/>
</dbReference>
<evidence type="ECO:0000256" key="1">
    <source>
        <dbReference type="ARBA" id="ARBA00010409"/>
    </source>
</evidence>
<feature type="domain" description="tRNA (32-2'-O)-methyltransferase regulator THADA-like C-terminal TPR repeats region" evidence="5">
    <location>
        <begin position="948"/>
        <end position="1103"/>
    </location>
</feature>
<evidence type="ECO:0000259" key="3">
    <source>
        <dbReference type="Pfam" id="PF10350"/>
    </source>
</evidence>
<proteinExistence type="inferred from homology"/>
<dbReference type="InterPro" id="IPR056843">
    <property type="entry name" value="THADA-like_TPR"/>
</dbReference>
<evidence type="ECO:0000313" key="7">
    <source>
        <dbReference type="Proteomes" id="UP000631181"/>
    </source>
</evidence>
<dbReference type="InterPro" id="IPR056842">
    <property type="entry name" value="THADA-like_TPR_C"/>
</dbReference>
<dbReference type="InterPro" id="IPR019442">
    <property type="entry name" value="THADA/TRM732_DUF2428"/>
</dbReference>
<evidence type="ECO:0000259" key="5">
    <source>
        <dbReference type="Pfam" id="PF25151"/>
    </source>
</evidence>
<dbReference type="Pfam" id="PF25150">
    <property type="entry name" value="TPR_Trm732"/>
    <property type="match status" value="1"/>
</dbReference>
<keyword evidence="2" id="KW-0819">tRNA processing</keyword>
<dbReference type="InterPro" id="IPR051954">
    <property type="entry name" value="tRNA_methyltransferase_THADA"/>
</dbReference>
<dbReference type="PANTHER" id="PTHR14387">
    <property type="entry name" value="THADA/DEATH RECEPTOR INTERACTING PROTEIN"/>
    <property type="match status" value="1"/>
</dbReference>
<protein>
    <recommendedName>
        <fullName evidence="8">DUF2428 domain-containing protein</fullName>
    </recommendedName>
</protein>
<dbReference type="OrthoDB" id="289314at2759"/>
<reference evidence="6" key="1">
    <citation type="journal article" date="2020" name="Front. Microbiol.">
        <title>Gene regulatory networks of Penicillium echinulatum 2HH and Penicillium oxalicum 114-2 inferred by a computational biology approach.</title>
        <authorList>
            <person name="Lenz A.R."/>
            <person name="Galan-Vasquez E."/>
            <person name="Balbinot E."/>
            <person name="De Abreu F.P."/>
            <person name="De Oliveira N.S."/>
            <person name="Da Rosa L.O."/>
            <person name="De Avila E Silva S."/>
            <person name="Camassola M."/>
            <person name="Dillon A.J.P."/>
            <person name="Perez-Rueda E."/>
        </authorList>
    </citation>
    <scope>NUCLEOTIDE SEQUENCE</scope>
    <source>
        <strain evidence="6">S1M29</strain>
    </source>
</reference>
<evidence type="ECO:0000256" key="2">
    <source>
        <dbReference type="ARBA" id="ARBA00022694"/>
    </source>
</evidence>
<feature type="domain" description="DUF2428" evidence="3">
    <location>
        <begin position="710"/>
        <end position="946"/>
    </location>
</feature>
<name>A0A8J8WAU6_9EURO</name>
<evidence type="ECO:0008006" key="8">
    <source>
        <dbReference type="Google" id="ProtNLM"/>
    </source>
</evidence>
<dbReference type="Pfam" id="PF10350">
    <property type="entry name" value="DUF2428"/>
    <property type="match status" value="1"/>
</dbReference>
<dbReference type="EMBL" id="WIWV01000002">
    <property type="protein sequence ID" value="KAF7719978.1"/>
    <property type="molecule type" value="Genomic_DNA"/>
</dbReference>
<comment type="caution">
    <text evidence="6">The sequence shown here is derived from an EMBL/GenBank/DDBJ whole genome shotgun (WGS) entry which is preliminary data.</text>
</comment>
<evidence type="ECO:0000313" key="6">
    <source>
        <dbReference type="EMBL" id="KAF7719978.1"/>
    </source>
</evidence>
<evidence type="ECO:0000259" key="4">
    <source>
        <dbReference type="Pfam" id="PF25150"/>
    </source>
</evidence>
<gene>
    <name evidence="6" type="ORF">PECM_003290</name>
</gene>
<dbReference type="SUPFAM" id="SSF48371">
    <property type="entry name" value="ARM repeat"/>
    <property type="match status" value="1"/>
</dbReference>
<dbReference type="Proteomes" id="UP000631181">
    <property type="component" value="Unassembled WGS sequence"/>
</dbReference>
<dbReference type="GO" id="GO:0030488">
    <property type="term" value="P:tRNA methylation"/>
    <property type="evidence" value="ECO:0007669"/>
    <property type="project" value="TreeGrafter"/>
</dbReference>
<organism evidence="6 7">
    <name type="scientific">Penicillium ucsense</name>
    <dbReference type="NCBI Taxonomy" id="2839758"/>
    <lineage>
        <taxon>Eukaryota</taxon>
        <taxon>Fungi</taxon>
        <taxon>Dikarya</taxon>
        <taxon>Ascomycota</taxon>
        <taxon>Pezizomycotina</taxon>
        <taxon>Eurotiomycetes</taxon>
        <taxon>Eurotiomycetidae</taxon>
        <taxon>Eurotiales</taxon>
        <taxon>Aspergillaceae</taxon>
        <taxon>Penicillium</taxon>
    </lineage>
</organism>
<feature type="domain" description="tRNA (32-2'-O)-methyltransferase regulator THADA-like TPR repeats region" evidence="4">
    <location>
        <begin position="277"/>
        <end position="564"/>
    </location>
</feature>
<dbReference type="GO" id="GO:0005829">
    <property type="term" value="C:cytosol"/>
    <property type="evidence" value="ECO:0007669"/>
    <property type="project" value="TreeGrafter"/>
</dbReference>
<dbReference type="Pfam" id="PF26523">
    <property type="entry name" value="Trm732_C"/>
    <property type="match status" value="1"/>
</dbReference>
<dbReference type="InterPro" id="IPR016024">
    <property type="entry name" value="ARM-type_fold"/>
</dbReference>